<comment type="subcellular location">
    <subcellularLocation>
        <location evidence="1">Bacterial microcompartment</location>
    </subcellularLocation>
</comment>
<protein>
    <submittedName>
        <fullName evidence="3">Ethanolamine utilization protein EutN</fullName>
    </submittedName>
</protein>
<evidence type="ECO:0000313" key="7">
    <source>
        <dbReference type="Proteomes" id="UP000501443"/>
    </source>
</evidence>
<dbReference type="AlphaFoldDB" id="A0A178J4T3"/>
<reference evidence="5 7" key="2">
    <citation type="submission" date="2020-05" db="EMBL/GenBank/DDBJ databases">
        <title>First description outside Europe of the emergent pathogen for shellfish aquaculture Vibrio europaeus.</title>
        <authorList>
            <person name="Dubert J."/>
            <person name="Rojas R."/>
        </authorList>
    </citation>
    <scope>NUCLEOTIDE SEQUENCE [LARGE SCALE GENOMIC DNA]</scope>
    <source>
        <strain evidence="5 7">NPI-1</strain>
    </source>
</reference>
<organism evidence="4 6">
    <name type="scientific">Vibrio europaeus</name>
    <dbReference type="NCBI Taxonomy" id="300876"/>
    <lineage>
        <taxon>Bacteria</taxon>
        <taxon>Pseudomonadati</taxon>
        <taxon>Pseudomonadota</taxon>
        <taxon>Gammaproteobacteria</taxon>
        <taxon>Vibrionales</taxon>
        <taxon>Vibrionaceae</taxon>
        <taxon>Vibrio</taxon>
        <taxon>Vibrio oreintalis group</taxon>
    </lineage>
</organism>
<reference evidence="3" key="3">
    <citation type="submission" date="2022-11" db="EMBL/GenBank/DDBJ databases">
        <title>Role of the vibriolysin VemA secreted by the emergent pathogen Vibrio europaeus in the colonization of Manila clam mucus.</title>
        <authorList>
            <person name="Martinez C."/>
            <person name="Rodriguez S."/>
            <person name="Vences A."/>
            <person name="Barja J.L."/>
            <person name="Toranzo A.E."/>
            <person name="Dubert J."/>
        </authorList>
    </citation>
    <scope>NUCLEOTIDE SEQUENCE</scope>
    <source>
        <strain evidence="3">3454</strain>
    </source>
</reference>
<name>A0A178J4T3_9VIBR</name>
<evidence type="ECO:0000256" key="1">
    <source>
        <dbReference type="ARBA" id="ARBA00024322"/>
    </source>
</evidence>
<dbReference type="EMBL" id="LUAX01000007">
    <property type="protein sequence ID" value="OAM96950.1"/>
    <property type="molecule type" value="Genomic_DNA"/>
</dbReference>
<dbReference type="Proteomes" id="UP000501443">
    <property type="component" value="Chromosome 2"/>
</dbReference>
<dbReference type="OrthoDB" id="196195at2"/>
<dbReference type="Pfam" id="PF03319">
    <property type="entry name" value="EutN_CcmL"/>
    <property type="match status" value="1"/>
</dbReference>
<sequence>MITGKVTGKLWVSRKVNQLPAGALVIVSPNDEKQSQIVALDPLGCGEGEQVLIVTGSIAADYFSQPDVLVDALVVASIDH</sequence>
<dbReference type="EMBL" id="CP053543">
    <property type="protein sequence ID" value="QJY38891.1"/>
    <property type="molecule type" value="Genomic_DNA"/>
</dbReference>
<dbReference type="Proteomes" id="UP001150001">
    <property type="component" value="Unassembled WGS sequence"/>
</dbReference>
<evidence type="ECO:0000313" key="5">
    <source>
        <dbReference type="EMBL" id="QJY38891.1"/>
    </source>
</evidence>
<dbReference type="RefSeq" id="WP_069668162.1">
    <property type="nucleotide sequence ID" value="NZ_CP053543.1"/>
</dbReference>
<evidence type="ECO:0000313" key="6">
    <source>
        <dbReference type="Proteomes" id="UP000094761"/>
    </source>
</evidence>
<reference evidence="4 6" key="1">
    <citation type="submission" date="2016-03" db="EMBL/GenBank/DDBJ databases">
        <title>Draft genome sequence of the Vibrio tubiashii subs. europaeus.</title>
        <authorList>
            <person name="Spinard E."/>
            <person name="Dubert J."/>
            <person name="Nelson D.R."/>
            <person name="Barja J.L."/>
        </authorList>
    </citation>
    <scope>NUCLEOTIDE SEQUENCE [LARGE SCALE GENOMIC DNA]</scope>
    <source>
        <strain evidence="6">PP-638</strain>
        <strain evidence="4">PP2-638</strain>
    </source>
</reference>
<dbReference type="SUPFAM" id="SSF159133">
    <property type="entry name" value="EutN/CcmL-like"/>
    <property type="match status" value="1"/>
</dbReference>
<accession>A0A178J4T3</accession>
<dbReference type="EMBL" id="JAPFIT010000019">
    <property type="protein sequence ID" value="MDC5742001.1"/>
    <property type="molecule type" value="Genomic_DNA"/>
</dbReference>
<keyword evidence="2" id="KW-1283">Bacterial microcompartment</keyword>
<dbReference type="PROSITE" id="PS51932">
    <property type="entry name" value="BMV"/>
    <property type="match status" value="1"/>
</dbReference>
<proteinExistence type="predicted"/>
<dbReference type="InterPro" id="IPR036677">
    <property type="entry name" value="EutN_CcmL_sf"/>
</dbReference>
<dbReference type="PANTHER" id="PTHR36539">
    <property type="entry name" value="ETHANOLAMINE UTILIZATION PROTEIN EUTN"/>
    <property type="match status" value="1"/>
</dbReference>
<evidence type="ECO:0000313" key="3">
    <source>
        <dbReference type="EMBL" id="MDC5742001.1"/>
    </source>
</evidence>
<dbReference type="GeneID" id="78077098"/>
<evidence type="ECO:0000313" key="8">
    <source>
        <dbReference type="Proteomes" id="UP001150001"/>
    </source>
</evidence>
<evidence type="ECO:0000256" key="2">
    <source>
        <dbReference type="ARBA" id="ARBA00024446"/>
    </source>
</evidence>
<gene>
    <name evidence="4" type="ORF">AZ468_15405</name>
    <name evidence="5" type="ORF">HOO69_20250</name>
    <name evidence="3" type="ORF">OPW20_18180</name>
</gene>
<dbReference type="Proteomes" id="UP000094761">
    <property type="component" value="Unassembled WGS sequence"/>
</dbReference>
<dbReference type="GO" id="GO:0031469">
    <property type="term" value="C:bacterial microcompartment"/>
    <property type="evidence" value="ECO:0007669"/>
    <property type="project" value="UniProtKB-SubCell"/>
</dbReference>
<evidence type="ECO:0000313" key="4">
    <source>
        <dbReference type="EMBL" id="OAM96950.1"/>
    </source>
</evidence>
<keyword evidence="8" id="KW-1185">Reference proteome</keyword>
<dbReference type="InterPro" id="IPR004992">
    <property type="entry name" value="EutN_CcmL"/>
</dbReference>
<dbReference type="Gene3D" id="2.40.50.220">
    <property type="entry name" value="EutN/Ccml"/>
    <property type="match status" value="1"/>
</dbReference>